<keyword evidence="3" id="KW-1185">Reference proteome</keyword>
<feature type="region of interest" description="Disordered" evidence="1">
    <location>
        <begin position="1"/>
        <end position="41"/>
    </location>
</feature>
<dbReference type="HOGENOM" id="CLU_1481677_0_0_1"/>
<dbReference type="RefSeq" id="XP_040877541.1">
    <property type="nucleotide sequence ID" value="XM_041028495.1"/>
</dbReference>
<dbReference type="EMBL" id="KL584842">
    <property type="protein sequence ID" value="KEQ60518.1"/>
    <property type="molecule type" value="Genomic_DNA"/>
</dbReference>
<evidence type="ECO:0000256" key="1">
    <source>
        <dbReference type="SAM" id="MobiDB-lite"/>
    </source>
</evidence>
<feature type="compositionally biased region" description="Basic and acidic residues" evidence="1">
    <location>
        <begin position="11"/>
        <end position="20"/>
    </location>
</feature>
<protein>
    <submittedName>
        <fullName evidence="2">Uncharacterized protein</fullName>
    </submittedName>
</protein>
<dbReference type="GeneID" id="63921868"/>
<gene>
    <name evidence="2" type="ORF">M437DRAFT_86610</name>
</gene>
<reference evidence="2 3" key="1">
    <citation type="journal article" date="2014" name="BMC Genomics">
        <title>Genome sequencing of four Aureobasidium pullulans varieties: biotechnological potential, stress tolerance, and description of new species.</title>
        <authorList>
            <person name="Gostin Ar C."/>
            <person name="Ohm R.A."/>
            <person name="Kogej T."/>
            <person name="Sonjak S."/>
            <person name="Turk M."/>
            <person name="Zajc J."/>
            <person name="Zalar P."/>
            <person name="Grube M."/>
            <person name="Sun H."/>
            <person name="Han J."/>
            <person name="Sharma A."/>
            <person name="Chiniquy J."/>
            <person name="Ngan C.Y."/>
            <person name="Lipzen A."/>
            <person name="Barry K."/>
            <person name="Grigoriev I.V."/>
            <person name="Gunde-Cimerman N."/>
        </authorList>
    </citation>
    <scope>NUCLEOTIDE SEQUENCE [LARGE SCALE GENOMIC DNA]</scope>
    <source>
        <strain evidence="2 3">CBS 110374</strain>
    </source>
</reference>
<evidence type="ECO:0000313" key="2">
    <source>
        <dbReference type="EMBL" id="KEQ60518.1"/>
    </source>
</evidence>
<dbReference type="Proteomes" id="UP000030672">
    <property type="component" value="Unassembled WGS sequence"/>
</dbReference>
<organism evidence="2 3">
    <name type="scientific">Aureobasidium melanogenum (strain CBS 110374)</name>
    <name type="common">Aureobasidium pullulans var. melanogenum</name>
    <dbReference type="NCBI Taxonomy" id="1043003"/>
    <lineage>
        <taxon>Eukaryota</taxon>
        <taxon>Fungi</taxon>
        <taxon>Dikarya</taxon>
        <taxon>Ascomycota</taxon>
        <taxon>Pezizomycotina</taxon>
        <taxon>Dothideomycetes</taxon>
        <taxon>Dothideomycetidae</taxon>
        <taxon>Dothideales</taxon>
        <taxon>Saccotheciaceae</taxon>
        <taxon>Aureobasidium</taxon>
    </lineage>
</organism>
<accession>A0A074VJ00</accession>
<sequence>MNSRLQSNPVRSHDQTERSGEQGGASRSDQPARAGANDQQGARVSHLATFSDFVVQALRDGRFHSRPREPQHYVLTCKHVHRRSGASEYNPISYSTMFDEPGVLQCEDGRSSRCRVWWPTMNLCPHCGIHFCQKCGTLHAKNDVNAVNRKRPSTLRRKADRFLKHLYGQQPKVVRTGDDRDR</sequence>
<proteinExistence type="predicted"/>
<feature type="compositionally biased region" description="Polar residues" evidence="1">
    <location>
        <begin position="1"/>
        <end position="10"/>
    </location>
</feature>
<evidence type="ECO:0000313" key="3">
    <source>
        <dbReference type="Proteomes" id="UP000030672"/>
    </source>
</evidence>
<dbReference type="AlphaFoldDB" id="A0A074VJ00"/>
<name>A0A074VJ00_AURM1</name>